<dbReference type="PANTHER" id="PTHR45348:SF2">
    <property type="entry name" value="ZINC-TYPE ALCOHOL DEHYDROGENASE-LIKE PROTEIN C2E1P3.01"/>
    <property type="match status" value="1"/>
</dbReference>
<evidence type="ECO:0000256" key="1">
    <source>
        <dbReference type="ARBA" id="ARBA00023002"/>
    </source>
</evidence>
<dbReference type="EMBL" id="VIFY01000186">
    <property type="protein sequence ID" value="TQB68849.1"/>
    <property type="molecule type" value="Genomic_DNA"/>
</dbReference>
<dbReference type="Gene3D" id="3.40.50.720">
    <property type="entry name" value="NAD(P)-binding Rossmann-like Domain"/>
    <property type="match status" value="2"/>
</dbReference>
<dbReference type="InterPro" id="IPR036291">
    <property type="entry name" value="NAD(P)-bd_dom_sf"/>
</dbReference>
<name>A0A507QJZ6_MONPU</name>
<dbReference type="GO" id="GO:0016651">
    <property type="term" value="F:oxidoreductase activity, acting on NAD(P)H"/>
    <property type="evidence" value="ECO:0007669"/>
    <property type="project" value="InterPro"/>
</dbReference>
<evidence type="ECO:0000313" key="2">
    <source>
        <dbReference type="EMBL" id="TQB68849.1"/>
    </source>
</evidence>
<dbReference type="AlphaFoldDB" id="A0A507QJZ6"/>
<organism evidence="2 3">
    <name type="scientific">Monascus purpureus</name>
    <name type="common">Red mold</name>
    <name type="synonym">Monascus anka</name>
    <dbReference type="NCBI Taxonomy" id="5098"/>
    <lineage>
        <taxon>Eukaryota</taxon>
        <taxon>Fungi</taxon>
        <taxon>Dikarya</taxon>
        <taxon>Ascomycota</taxon>
        <taxon>Pezizomycotina</taxon>
        <taxon>Eurotiomycetes</taxon>
        <taxon>Eurotiomycetidae</taxon>
        <taxon>Eurotiales</taxon>
        <taxon>Aspergillaceae</taxon>
        <taxon>Monascus</taxon>
    </lineage>
</organism>
<dbReference type="SUPFAM" id="SSF51735">
    <property type="entry name" value="NAD(P)-binding Rossmann-fold domains"/>
    <property type="match status" value="1"/>
</dbReference>
<accession>A0A507QJZ6</accession>
<reference evidence="2 3" key="1">
    <citation type="submission" date="2019-06" db="EMBL/GenBank/DDBJ databases">
        <title>Wine fermentation using esterase from Monascus purpureus.</title>
        <authorList>
            <person name="Geng C."/>
            <person name="Zhang Y."/>
        </authorList>
    </citation>
    <scope>NUCLEOTIDE SEQUENCE [LARGE SCALE GENOMIC DNA]</scope>
    <source>
        <strain evidence="2">HQ1</strain>
    </source>
</reference>
<dbReference type="Proteomes" id="UP000319663">
    <property type="component" value="Unassembled WGS sequence"/>
</dbReference>
<dbReference type="STRING" id="5098.A0A507QJZ6"/>
<keyword evidence="3" id="KW-1185">Reference proteome</keyword>
<gene>
    <name evidence="2" type="ORF">MPDQ_002685</name>
</gene>
<keyword evidence="1" id="KW-0560">Oxidoreductase</keyword>
<dbReference type="PANTHER" id="PTHR45348">
    <property type="entry name" value="HYPOTHETICAL OXIDOREDUCTASE (EUROFUNG)"/>
    <property type="match status" value="1"/>
</dbReference>
<evidence type="ECO:0000313" key="3">
    <source>
        <dbReference type="Proteomes" id="UP000319663"/>
    </source>
</evidence>
<proteinExistence type="predicted"/>
<protein>
    <submittedName>
        <fullName evidence="2">Uncharacterized protein</fullName>
    </submittedName>
</protein>
<sequence length="199" mass="21020">MNISKLRRPQSVAIGLNPTDYKHIDFLATKGVIVGCNCSGIVEEATTLGVSITTVGQGLYQSLGLPWPTTLTIEPSSPILIYSGSTATGTLAVQFAKISGLTIIRAVTDNKLRLAFDCIAGQESAAICAEAISSNGGTYSSLLTVQEFPRKDVVSRATLAYTGIGEAFHKGLKEFPANPGHLEFQVKFWKLGEGVVGAT</sequence>
<comment type="caution">
    <text evidence="2">The sequence shown here is derived from an EMBL/GenBank/DDBJ whole genome shotgun (WGS) entry which is preliminary data.</text>
</comment>
<dbReference type="InterPro" id="IPR047122">
    <property type="entry name" value="Trans-enoyl_RdTase-like"/>
</dbReference>